<dbReference type="PIRSF" id="PIRSF005572">
    <property type="entry name" value="NifS"/>
    <property type="match status" value="1"/>
</dbReference>
<comment type="cofactor">
    <cofactor evidence="1 10">
        <name>pyridoxal 5'-phosphate</name>
        <dbReference type="ChEBI" id="CHEBI:597326"/>
    </cofactor>
</comment>
<evidence type="ECO:0000313" key="12">
    <source>
        <dbReference type="EMBL" id="TQL71259.1"/>
    </source>
</evidence>
<name>A0A543AFB0_9MICC</name>
<evidence type="ECO:0000256" key="5">
    <source>
        <dbReference type="ARBA" id="ARBA00022723"/>
    </source>
</evidence>
<dbReference type="Gene3D" id="1.10.260.50">
    <property type="match status" value="1"/>
</dbReference>
<dbReference type="AlphaFoldDB" id="A0A543AFB0"/>
<dbReference type="Proteomes" id="UP000319746">
    <property type="component" value="Unassembled WGS sequence"/>
</dbReference>
<dbReference type="InterPro" id="IPR016454">
    <property type="entry name" value="Cysteine_dSase"/>
</dbReference>
<dbReference type="Gene3D" id="3.40.640.10">
    <property type="entry name" value="Type I PLP-dependent aspartate aminotransferase-like (Major domain)"/>
    <property type="match status" value="1"/>
</dbReference>
<evidence type="ECO:0000256" key="8">
    <source>
        <dbReference type="ARBA" id="ARBA00023014"/>
    </source>
</evidence>
<dbReference type="PANTHER" id="PTHR11601">
    <property type="entry name" value="CYSTEINE DESULFURYLASE FAMILY MEMBER"/>
    <property type="match status" value="1"/>
</dbReference>
<dbReference type="EC" id="2.8.1.7" evidence="3"/>
<feature type="domain" description="Aminotransferase class V" evidence="11">
    <location>
        <begin position="3"/>
        <end position="329"/>
    </location>
</feature>
<dbReference type="PROSITE" id="PS00595">
    <property type="entry name" value="AA_TRANSFER_CLASS_5"/>
    <property type="match status" value="1"/>
</dbReference>
<proteinExistence type="inferred from homology"/>
<dbReference type="EMBL" id="VFOU01000003">
    <property type="protein sequence ID" value="TQL71259.1"/>
    <property type="molecule type" value="Genomic_DNA"/>
</dbReference>
<organism evidence="12 13">
    <name type="scientific">Enteractinococcus coprophilus</name>
    <dbReference type="NCBI Taxonomy" id="1027633"/>
    <lineage>
        <taxon>Bacteria</taxon>
        <taxon>Bacillati</taxon>
        <taxon>Actinomycetota</taxon>
        <taxon>Actinomycetes</taxon>
        <taxon>Micrococcales</taxon>
        <taxon>Micrococcaceae</taxon>
    </lineage>
</organism>
<dbReference type="RefSeq" id="WP_211344016.1">
    <property type="nucleotide sequence ID" value="NZ_BAABAN010000005.1"/>
</dbReference>
<evidence type="ECO:0000256" key="9">
    <source>
        <dbReference type="ARBA" id="ARBA00050776"/>
    </source>
</evidence>
<evidence type="ECO:0000256" key="6">
    <source>
        <dbReference type="ARBA" id="ARBA00022898"/>
    </source>
</evidence>
<comment type="similarity">
    <text evidence="2">Belongs to the class-V pyridoxal-phosphate-dependent aminotransferase family. NifS/IscS subfamily.</text>
</comment>
<evidence type="ECO:0000256" key="10">
    <source>
        <dbReference type="RuleBase" id="RU004504"/>
    </source>
</evidence>
<dbReference type="InterPro" id="IPR015422">
    <property type="entry name" value="PyrdxlP-dep_Trfase_small"/>
</dbReference>
<keyword evidence="7" id="KW-0408">Iron</keyword>
<dbReference type="GO" id="GO:0031071">
    <property type="term" value="F:cysteine desulfurase activity"/>
    <property type="evidence" value="ECO:0007669"/>
    <property type="project" value="UniProtKB-EC"/>
</dbReference>
<dbReference type="Pfam" id="PF00266">
    <property type="entry name" value="Aminotran_5"/>
    <property type="match status" value="1"/>
</dbReference>
<dbReference type="InterPro" id="IPR015424">
    <property type="entry name" value="PyrdxlP-dep_Trfase"/>
</dbReference>
<evidence type="ECO:0000256" key="1">
    <source>
        <dbReference type="ARBA" id="ARBA00001933"/>
    </source>
</evidence>
<dbReference type="InterPro" id="IPR000192">
    <property type="entry name" value="Aminotrans_V_dom"/>
</dbReference>
<dbReference type="GO" id="GO:0051536">
    <property type="term" value="F:iron-sulfur cluster binding"/>
    <property type="evidence" value="ECO:0007669"/>
    <property type="project" value="UniProtKB-KW"/>
</dbReference>
<dbReference type="InterPro" id="IPR015421">
    <property type="entry name" value="PyrdxlP-dep_Trfase_major"/>
</dbReference>
<dbReference type="GO" id="GO:0046872">
    <property type="term" value="F:metal ion binding"/>
    <property type="evidence" value="ECO:0007669"/>
    <property type="project" value="UniProtKB-KW"/>
</dbReference>
<dbReference type="Gene3D" id="3.90.1150.10">
    <property type="entry name" value="Aspartate Aminotransferase, domain 1"/>
    <property type="match status" value="1"/>
</dbReference>
<evidence type="ECO:0000313" key="13">
    <source>
        <dbReference type="Proteomes" id="UP000319746"/>
    </source>
</evidence>
<dbReference type="SUPFAM" id="SSF53383">
    <property type="entry name" value="PLP-dependent transferases"/>
    <property type="match status" value="1"/>
</dbReference>
<keyword evidence="8" id="KW-0411">Iron-sulfur</keyword>
<evidence type="ECO:0000259" key="11">
    <source>
        <dbReference type="Pfam" id="PF00266"/>
    </source>
</evidence>
<keyword evidence="5" id="KW-0479">Metal-binding</keyword>
<keyword evidence="6" id="KW-0663">Pyridoxal phosphate</keyword>
<evidence type="ECO:0000256" key="4">
    <source>
        <dbReference type="ARBA" id="ARBA00022679"/>
    </source>
</evidence>
<dbReference type="PANTHER" id="PTHR11601:SF34">
    <property type="entry name" value="CYSTEINE DESULFURASE"/>
    <property type="match status" value="1"/>
</dbReference>
<gene>
    <name evidence="12" type="ORF">FB556_1732</name>
</gene>
<protein>
    <recommendedName>
        <fullName evidence="3">cysteine desulfurase</fullName>
        <ecNumber evidence="3">2.8.1.7</ecNumber>
    </recommendedName>
</protein>
<dbReference type="InterPro" id="IPR020578">
    <property type="entry name" value="Aminotrans_V_PyrdxlP_BS"/>
</dbReference>
<reference evidence="12 13" key="1">
    <citation type="submission" date="2019-06" db="EMBL/GenBank/DDBJ databases">
        <title>Sequencing the genomes of 1000 actinobacteria strains.</title>
        <authorList>
            <person name="Klenk H.-P."/>
        </authorList>
    </citation>
    <scope>NUCLEOTIDE SEQUENCE [LARGE SCALE GENOMIC DNA]</scope>
    <source>
        <strain evidence="12 13">DSM 24083</strain>
    </source>
</reference>
<keyword evidence="13" id="KW-1185">Reference proteome</keyword>
<evidence type="ECO:0000256" key="2">
    <source>
        <dbReference type="ARBA" id="ARBA00006490"/>
    </source>
</evidence>
<evidence type="ECO:0000256" key="7">
    <source>
        <dbReference type="ARBA" id="ARBA00023004"/>
    </source>
</evidence>
<evidence type="ECO:0000256" key="3">
    <source>
        <dbReference type="ARBA" id="ARBA00012239"/>
    </source>
</evidence>
<comment type="catalytic activity">
    <reaction evidence="9">
        <text>(sulfur carrier)-H + L-cysteine = (sulfur carrier)-SH + L-alanine</text>
        <dbReference type="Rhea" id="RHEA:43892"/>
        <dbReference type="Rhea" id="RHEA-COMP:14737"/>
        <dbReference type="Rhea" id="RHEA-COMP:14739"/>
        <dbReference type="ChEBI" id="CHEBI:29917"/>
        <dbReference type="ChEBI" id="CHEBI:35235"/>
        <dbReference type="ChEBI" id="CHEBI:57972"/>
        <dbReference type="ChEBI" id="CHEBI:64428"/>
        <dbReference type="EC" id="2.8.1.7"/>
    </reaction>
</comment>
<keyword evidence="4" id="KW-0808">Transferase</keyword>
<comment type="caution">
    <text evidence="12">The sequence shown here is derived from an EMBL/GenBank/DDBJ whole genome shotgun (WGS) entry which is preliminary data.</text>
</comment>
<sequence>MLYLDAAATAPLRPEARQAMLTVLDGGPGNASAVHTPGKTAKATLTHARQQVADALGARTSQVVFTAGGTEANNLALKGVAVANPRGKHIVTTAIEHSSIRKSCEFLARIGGFEVTEIGVDSMGRVDEEAAIAAIRPDTTLVSIGLANGEIGTVQSLERIAEAARAAGALVHTDAVQAAASLPVSFAPGQWPGAAVDAMSIASHKFGGPQGAGALLIRSGIELEPLLHGGGQEAGHRAGTENLAAIAGFGVAVAAVMPMAGTRAQAMMAQRDAFVQRIVDQIPGAKLTGHPTERIPNHASFVIKGFSGESMLVDLDVAGVAASSGSACSAGKKAPSGILLAMGYDPDVAVTALRFTFPDPLTDEAFDQLVGTTLRVLGQHAAATR</sequence>
<accession>A0A543AFB0</accession>